<reference evidence="4 5" key="1">
    <citation type="submission" date="2018-03" db="EMBL/GenBank/DDBJ databases">
        <title>Genomic Encyclopedia of Archaeal and Bacterial Type Strains, Phase II (KMG-II): from individual species to whole genera.</title>
        <authorList>
            <person name="Goeker M."/>
        </authorList>
    </citation>
    <scope>NUCLEOTIDE SEQUENCE [LARGE SCALE GENOMIC DNA]</scope>
    <source>
        <strain evidence="4 5">DSM 25328</strain>
    </source>
</reference>
<comment type="caution">
    <text evidence="4">The sequence shown here is derived from an EMBL/GenBank/DDBJ whole genome shotgun (WGS) entry which is preliminary data.</text>
</comment>
<evidence type="ECO:0000259" key="3">
    <source>
        <dbReference type="PROSITE" id="PS51186"/>
    </source>
</evidence>
<organism evidence="4 5">
    <name type="scientific">Tritonibacter scottomollicae</name>
    <name type="common">Epibacterium scottomollicae</name>
    <dbReference type="NCBI Taxonomy" id="483013"/>
    <lineage>
        <taxon>Bacteria</taxon>
        <taxon>Pseudomonadati</taxon>
        <taxon>Pseudomonadota</taxon>
        <taxon>Alphaproteobacteria</taxon>
        <taxon>Rhodobacterales</taxon>
        <taxon>Paracoccaceae</taxon>
        <taxon>Tritonibacter</taxon>
    </lineage>
</organism>
<accession>A0A2T1ANU5</accession>
<dbReference type="Proteomes" id="UP000237718">
    <property type="component" value="Unassembled WGS sequence"/>
</dbReference>
<dbReference type="RefSeq" id="WP_106162033.1">
    <property type="nucleotide sequence ID" value="NZ_PVUF01000001.1"/>
</dbReference>
<dbReference type="InterPro" id="IPR050832">
    <property type="entry name" value="Bact_Acetyltransf"/>
</dbReference>
<feature type="domain" description="N-acetyltransferase" evidence="3">
    <location>
        <begin position="3"/>
        <end position="148"/>
    </location>
</feature>
<dbReference type="PANTHER" id="PTHR43877">
    <property type="entry name" value="AMINOALKYLPHOSPHONATE N-ACETYLTRANSFERASE-RELATED-RELATED"/>
    <property type="match status" value="1"/>
</dbReference>
<dbReference type="Gene3D" id="3.40.630.30">
    <property type="match status" value="1"/>
</dbReference>
<gene>
    <name evidence="4" type="ORF">CLV89_101505</name>
</gene>
<dbReference type="EMBL" id="PVUF01000001">
    <property type="protein sequence ID" value="PRZ50285.1"/>
    <property type="molecule type" value="Genomic_DNA"/>
</dbReference>
<evidence type="ECO:0000313" key="4">
    <source>
        <dbReference type="EMBL" id="PRZ50285.1"/>
    </source>
</evidence>
<evidence type="ECO:0000256" key="2">
    <source>
        <dbReference type="ARBA" id="ARBA00023315"/>
    </source>
</evidence>
<name>A0A2T1ANU5_TRISK</name>
<dbReference type="CDD" id="cd04301">
    <property type="entry name" value="NAT_SF"/>
    <property type="match status" value="1"/>
</dbReference>
<dbReference type="Pfam" id="PF13508">
    <property type="entry name" value="Acetyltransf_7"/>
    <property type="match status" value="1"/>
</dbReference>
<proteinExistence type="predicted"/>
<sequence>MTLRLRPATPLDASRIGVILHRFEQDTLWMPKEHSLAEAISFCDRMIARGWVTVAETAHAGEIEGFLARDGAEVCSLYIAPASCGRGIGKALLDRAKQQVSHLALWTFQANTGAQRFYLREGFAEVRRSNGQRNTEGLPDIEYHWQADQMETTT</sequence>
<keyword evidence="2 4" id="KW-0012">Acyltransferase</keyword>
<dbReference type="GO" id="GO:0016747">
    <property type="term" value="F:acyltransferase activity, transferring groups other than amino-acyl groups"/>
    <property type="evidence" value="ECO:0007669"/>
    <property type="project" value="InterPro"/>
</dbReference>
<dbReference type="OrthoDB" id="9797417at2"/>
<protein>
    <submittedName>
        <fullName evidence="4">L-amino acid N-acyltransferase YncA</fullName>
    </submittedName>
</protein>
<keyword evidence="1 4" id="KW-0808">Transferase</keyword>
<evidence type="ECO:0000313" key="5">
    <source>
        <dbReference type="Proteomes" id="UP000237718"/>
    </source>
</evidence>
<dbReference type="InterPro" id="IPR000182">
    <property type="entry name" value="GNAT_dom"/>
</dbReference>
<dbReference type="AlphaFoldDB" id="A0A2T1ANU5"/>
<dbReference type="PROSITE" id="PS51186">
    <property type="entry name" value="GNAT"/>
    <property type="match status" value="1"/>
</dbReference>
<evidence type="ECO:0000256" key="1">
    <source>
        <dbReference type="ARBA" id="ARBA00022679"/>
    </source>
</evidence>
<dbReference type="SUPFAM" id="SSF55729">
    <property type="entry name" value="Acyl-CoA N-acyltransferases (Nat)"/>
    <property type="match status" value="1"/>
</dbReference>
<dbReference type="InterPro" id="IPR016181">
    <property type="entry name" value="Acyl_CoA_acyltransferase"/>
</dbReference>